<feature type="transmembrane region" description="Helical" evidence="1">
    <location>
        <begin position="127"/>
        <end position="149"/>
    </location>
</feature>
<name>A0A4Y2L033_ARAVE</name>
<keyword evidence="1" id="KW-1133">Transmembrane helix</keyword>
<feature type="transmembrane region" description="Helical" evidence="1">
    <location>
        <begin position="49"/>
        <end position="71"/>
    </location>
</feature>
<dbReference type="Proteomes" id="UP000499080">
    <property type="component" value="Unassembled WGS sequence"/>
</dbReference>
<proteinExistence type="predicted"/>
<dbReference type="AlphaFoldDB" id="A0A4Y2L033"/>
<sequence>MLNMYEEVSDVMAFADNFLSYYAFIIVLISLVGLFTLSYLFAFFMQEDYYSYLLIISGIIYYLLLLLSVMLPAASANEAAEIAKSTIKTRGSCIPHSYKDLEMYLRPRLEPSVALSLWEIYKIDKSLLISSLGTLLTYGMLLGTLGKVYN</sequence>
<keyword evidence="3" id="KW-1185">Reference proteome</keyword>
<comment type="caution">
    <text evidence="2">The sequence shown here is derived from an EMBL/GenBank/DDBJ whole genome shotgun (WGS) entry which is preliminary data.</text>
</comment>
<protein>
    <submittedName>
        <fullName evidence="2">Uncharacterized protein</fullName>
    </submittedName>
</protein>
<organism evidence="2 3">
    <name type="scientific">Araneus ventricosus</name>
    <name type="common">Orbweaver spider</name>
    <name type="synonym">Epeira ventricosa</name>
    <dbReference type="NCBI Taxonomy" id="182803"/>
    <lineage>
        <taxon>Eukaryota</taxon>
        <taxon>Metazoa</taxon>
        <taxon>Ecdysozoa</taxon>
        <taxon>Arthropoda</taxon>
        <taxon>Chelicerata</taxon>
        <taxon>Arachnida</taxon>
        <taxon>Araneae</taxon>
        <taxon>Araneomorphae</taxon>
        <taxon>Entelegynae</taxon>
        <taxon>Araneoidea</taxon>
        <taxon>Araneidae</taxon>
        <taxon>Araneus</taxon>
    </lineage>
</organism>
<reference evidence="2 3" key="1">
    <citation type="journal article" date="2019" name="Sci. Rep.">
        <title>Orb-weaving spider Araneus ventricosus genome elucidates the spidroin gene catalogue.</title>
        <authorList>
            <person name="Kono N."/>
            <person name="Nakamura H."/>
            <person name="Ohtoshi R."/>
            <person name="Moran D.A.P."/>
            <person name="Shinohara A."/>
            <person name="Yoshida Y."/>
            <person name="Fujiwara M."/>
            <person name="Mori M."/>
            <person name="Tomita M."/>
            <person name="Arakawa K."/>
        </authorList>
    </citation>
    <scope>NUCLEOTIDE SEQUENCE [LARGE SCALE GENOMIC DNA]</scope>
</reference>
<feature type="transmembrane region" description="Helical" evidence="1">
    <location>
        <begin position="20"/>
        <end position="42"/>
    </location>
</feature>
<dbReference type="EMBL" id="BGPR01005141">
    <property type="protein sequence ID" value="GBN07217.1"/>
    <property type="molecule type" value="Genomic_DNA"/>
</dbReference>
<keyword evidence="1" id="KW-0472">Membrane</keyword>
<gene>
    <name evidence="2" type="ORF">AVEN_4326_1</name>
</gene>
<evidence type="ECO:0000313" key="2">
    <source>
        <dbReference type="EMBL" id="GBN07217.1"/>
    </source>
</evidence>
<evidence type="ECO:0000313" key="3">
    <source>
        <dbReference type="Proteomes" id="UP000499080"/>
    </source>
</evidence>
<evidence type="ECO:0000256" key="1">
    <source>
        <dbReference type="SAM" id="Phobius"/>
    </source>
</evidence>
<keyword evidence="1" id="KW-0812">Transmembrane</keyword>
<dbReference type="OrthoDB" id="6468833at2759"/>
<accession>A0A4Y2L033</accession>